<name>A0AAN6UGI7_9PEZI</name>
<keyword evidence="3" id="KW-1185">Reference proteome</keyword>
<evidence type="ECO:0000313" key="3">
    <source>
        <dbReference type="Proteomes" id="UP001304895"/>
    </source>
</evidence>
<protein>
    <submittedName>
        <fullName evidence="2">Uncharacterized protein</fullName>
    </submittedName>
</protein>
<reference evidence="2" key="2">
    <citation type="submission" date="2023-05" db="EMBL/GenBank/DDBJ databases">
        <authorList>
            <consortium name="Lawrence Berkeley National Laboratory"/>
            <person name="Steindorff A."/>
            <person name="Hensen N."/>
            <person name="Bonometti L."/>
            <person name="Westerberg I."/>
            <person name="Brannstrom I.O."/>
            <person name="Guillou S."/>
            <person name="Cros-Aarteil S."/>
            <person name="Calhoun S."/>
            <person name="Haridas S."/>
            <person name="Kuo A."/>
            <person name="Mondo S."/>
            <person name="Pangilinan J."/>
            <person name="Riley R."/>
            <person name="Labutti K."/>
            <person name="Andreopoulos B."/>
            <person name="Lipzen A."/>
            <person name="Chen C."/>
            <person name="Yanf M."/>
            <person name="Daum C."/>
            <person name="Ng V."/>
            <person name="Clum A."/>
            <person name="Ohm R."/>
            <person name="Martin F."/>
            <person name="Silar P."/>
            <person name="Natvig D."/>
            <person name="Lalanne C."/>
            <person name="Gautier V."/>
            <person name="Ament-Velasquez S.L."/>
            <person name="Kruys A."/>
            <person name="Hutchinson M.I."/>
            <person name="Powell A.J."/>
            <person name="Barry K."/>
            <person name="Miller A.N."/>
            <person name="Grigoriev I.V."/>
            <person name="Debuchy R."/>
            <person name="Gladieux P."/>
            <person name="Thoren M.H."/>
            <person name="Johannesson H."/>
        </authorList>
    </citation>
    <scope>NUCLEOTIDE SEQUENCE</scope>
    <source>
        <strain evidence="2">CBS 123565</strain>
    </source>
</reference>
<organism evidence="2 3">
    <name type="scientific">Trichocladium antarcticum</name>
    <dbReference type="NCBI Taxonomy" id="1450529"/>
    <lineage>
        <taxon>Eukaryota</taxon>
        <taxon>Fungi</taxon>
        <taxon>Dikarya</taxon>
        <taxon>Ascomycota</taxon>
        <taxon>Pezizomycotina</taxon>
        <taxon>Sordariomycetes</taxon>
        <taxon>Sordariomycetidae</taxon>
        <taxon>Sordariales</taxon>
        <taxon>Chaetomiaceae</taxon>
        <taxon>Trichocladium</taxon>
    </lineage>
</organism>
<proteinExistence type="predicted"/>
<dbReference type="Proteomes" id="UP001304895">
    <property type="component" value="Unassembled WGS sequence"/>
</dbReference>
<accession>A0AAN6UGI7</accession>
<dbReference type="AlphaFoldDB" id="A0AAN6UGI7"/>
<dbReference type="EMBL" id="MU853418">
    <property type="protein sequence ID" value="KAK4132314.1"/>
    <property type="molecule type" value="Genomic_DNA"/>
</dbReference>
<evidence type="ECO:0000313" key="2">
    <source>
        <dbReference type="EMBL" id="KAK4132314.1"/>
    </source>
</evidence>
<gene>
    <name evidence="2" type="ORF">BT67DRAFT_85667</name>
</gene>
<feature type="region of interest" description="Disordered" evidence="1">
    <location>
        <begin position="1"/>
        <end position="24"/>
    </location>
</feature>
<sequence>MSGVQRNTREVLNPRAGRRDLESRHGMRNVLGLVVLEGKRKREMDAEGLSSSLRAWGWLVYRL</sequence>
<comment type="caution">
    <text evidence="2">The sequence shown here is derived from an EMBL/GenBank/DDBJ whole genome shotgun (WGS) entry which is preliminary data.</text>
</comment>
<evidence type="ECO:0000256" key="1">
    <source>
        <dbReference type="SAM" id="MobiDB-lite"/>
    </source>
</evidence>
<reference evidence="2" key="1">
    <citation type="journal article" date="2023" name="Mol. Phylogenet. Evol.">
        <title>Genome-scale phylogeny and comparative genomics of the fungal order Sordariales.</title>
        <authorList>
            <person name="Hensen N."/>
            <person name="Bonometti L."/>
            <person name="Westerberg I."/>
            <person name="Brannstrom I.O."/>
            <person name="Guillou S."/>
            <person name="Cros-Aarteil S."/>
            <person name="Calhoun S."/>
            <person name="Haridas S."/>
            <person name="Kuo A."/>
            <person name="Mondo S."/>
            <person name="Pangilinan J."/>
            <person name="Riley R."/>
            <person name="LaButti K."/>
            <person name="Andreopoulos B."/>
            <person name="Lipzen A."/>
            <person name="Chen C."/>
            <person name="Yan M."/>
            <person name="Daum C."/>
            <person name="Ng V."/>
            <person name="Clum A."/>
            <person name="Steindorff A."/>
            <person name="Ohm R.A."/>
            <person name="Martin F."/>
            <person name="Silar P."/>
            <person name="Natvig D.O."/>
            <person name="Lalanne C."/>
            <person name="Gautier V."/>
            <person name="Ament-Velasquez S.L."/>
            <person name="Kruys A."/>
            <person name="Hutchinson M.I."/>
            <person name="Powell A.J."/>
            <person name="Barry K."/>
            <person name="Miller A.N."/>
            <person name="Grigoriev I.V."/>
            <person name="Debuchy R."/>
            <person name="Gladieux P."/>
            <person name="Hiltunen Thoren M."/>
            <person name="Johannesson H."/>
        </authorList>
    </citation>
    <scope>NUCLEOTIDE SEQUENCE</scope>
    <source>
        <strain evidence="2">CBS 123565</strain>
    </source>
</reference>